<feature type="coiled-coil region" evidence="4">
    <location>
        <begin position="319"/>
        <end position="346"/>
    </location>
</feature>
<dbReference type="InterPro" id="IPR000465">
    <property type="entry name" value="XPA/RAD14"/>
</dbReference>
<feature type="region of interest" description="Disordered" evidence="5">
    <location>
        <begin position="20"/>
        <end position="64"/>
    </location>
</feature>
<gene>
    <name evidence="7" type="ORF">CORT_0G03320</name>
</gene>
<dbReference type="GO" id="GO:0000715">
    <property type="term" value="P:nucleotide-excision repair, DNA damage recognition"/>
    <property type="evidence" value="ECO:0007669"/>
    <property type="project" value="TreeGrafter"/>
</dbReference>
<dbReference type="OrthoDB" id="5368863at2759"/>
<dbReference type="GO" id="GO:0000110">
    <property type="term" value="C:nucleotide-excision repair factor 1 complex"/>
    <property type="evidence" value="ECO:0007669"/>
    <property type="project" value="TreeGrafter"/>
</dbReference>
<dbReference type="Pfam" id="PF05181">
    <property type="entry name" value="XPA_C"/>
    <property type="match status" value="1"/>
</dbReference>
<dbReference type="AlphaFoldDB" id="H8XA32"/>
<dbReference type="PANTHER" id="PTHR10142:SF0">
    <property type="entry name" value="DNA REPAIR PROTEIN COMPLEMENTING XP-A CELLS"/>
    <property type="match status" value="1"/>
</dbReference>
<dbReference type="HOGENOM" id="CLU_053731_0_1_1"/>
<reference evidence="7 8" key="1">
    <citation type="journal article" date="2012" name="PLoS ONE">
        <title>Sequence and analysis of the genome of the pathogenic yeast Candida orthopsilosis.</title>
        <authorList>
            <person name="Riccombeni A."/>
            <person name="Vidanes G."/>
            <person name="Proux-Wera E."/>
            <person name="Wolfe K.H."/>
            <person name="Butler G."/>
        </authorList>
    </citation>
    <scope>NUCLEOTIDE SEQUENCE [LARGE SCALE GENOMIC DNA]</scope>
    <source>
        <strain evidence="7 8">Co 90-125</strain>
    </source>
</reference>
<dbReference type="GO" id="GO:0006284">
    <property type="term" value="P:base-excision repair"/>
    <property type="evidence" value="ECO:0007669"/>
    <property type="project" value="TreeGrafter"/>
</dbReference>
<feature type="compositionally biased region" description="Basic and acidic residues" evidence="5">
    <location>
        <begin position="105"/>
        <end position="115"/>
    </location>
</feature>
<keyword evidence="3" id="KW-0539">Nucleus</keyword>
<evidence type="ECO:0000259" key="6">
    <source>
        <dbReference type="Pfam" id="PF05181"/>
    </source>
</evidence>
<evidence type="ECO:0000256" key="3">
    <source>
        <dbReference type="ARBA" id="ARBA00023242"/>
    </source>
</evidence>
<keyword evidence="2" id="KW-0862">Zinc</keyword>
<keyword evidence="4" id="KW-0175">Coiled coil</keyword>
<dbReference type="InterPro" id="IPR022656">
    <property type="entry name" value="XPA_C"/>
</dbReference>
<dbReference type="InterPro" id="IPR009061">
    <property type="entry name" value="DNA-bd_dom_put_sf"/>
</dbReference>
<evidence type="ECO:0000256" key="5">
    <source>
        <dbReference type="SAM" id="MobiDB-lite"/>
    </source>
</evidence>
<evidence type="ECO:0000256" key="2">
    <source>
        <dbReference type="ARBA" id="ARBA00022833"/>
    </source>
</evidence>
<dbReference type="InterPro" id="IPR037129">
    <property type="entry name" value="XPA_sf"/>
</dbReference>
<dbReference type="Proteomes" id="UP000005018">
    <property type="component" value="Chromosome 7"/>
</dbReference>
<dbReference type="eggNOG" id="KOG4017">
    <property type="taxonomic scope" value="Eukaryota"/>
</dbReference>
<dbReference type="GeneID" id="14542194"/>
<dbReference type="Gene3D" id="3.90.530.10">
    <property type="entry name" value="XPA C-terminal domain"/>
    <property type="match status" value="1"/>
</dbReference>
<proteinExistence type="predicted"/>
<dbReference type="CDD" id="cd21077">
    <property type="entry name" value="DBD_Rad14"/>
    <property type="match status" value="1"/>
</dbReference>
<keyword evidence="8" id="KW-1185">Reference proteome</keyword>
<evidence type="ECO:0000256" key="1">
    <source>
        <dbReference type="ARBA" id="ARBA00004123"/>
    </source>
</evidence>
<name>H8XA32_CANO9</name>
<protein>
    <submittedName>
        <fullName evidence="7">Rad14 DNA repair protein</fullName>
    </submittedName>
</protein>
<feature type="region of interest" description="Disordered" evidence="5">
    <location>
        <begin position="105"/>
        <end position="132"/>
    </location>
</feature>
<feature type="domain" description="XPA C-terminal" evidence="6">
    <location>
        <begin position="252"/>
        <end position="300"/>
    </location>
</feature>
<dbReference type="GO" id="GO:1901255">
    <property type="term" value="P:nucleotide-excision repair involved in interstrand cross-link repair"/>
    <property type="evidence" value="ECO:0007669"/>
    <property type="project" value="TreeGrafter"/>
</dbReference>
<comment type="subcellular location">
    <subcellularLocation>
        <location evidence="1">Nucleus</location>
    </subcellularLocation>
</comment>
<dbReference type="EMBL" id="HE681725">
    <property type="protein sequence ID" value="CCG25009.1"/>
    <property type="molecule type" value="Genomic_DNA"/>
</dbReference>
<dbReference type="GO" id="GO:0003684">
    <property type="term" value="F:damaged DNA binding"/>
    <property type="evidence" value="ECO:0007669"/>
    <property type="project" value="InterPro"/>
</dbReference>
<dbReference type="GO" id="GO:0070914">
    <property type="term" value="P:UV-damage excision repair"/>
    <property type="evidence" value="ECO:0007669"/>
    <property type="project" value="TreeGrafter"/>
</dbReference>
<sequence>MSASAEQKRKIEENRARVLERLQKKRLGNESPKVDKTSKSAAAATTHEANRDSPKRPLSQILDSPTNAFKSKFIDFEFDGSVKRSKTQEQIEKVEQNRLRAIEIQNRLRDRKENNSKQAPSAEVTYGPTTDLEKIRLNKNNPDSVFDSRKGKFQPPPIKKKDYIEYDFATMQDTKGGFIHDEDRPRVDDETLQEWKDKQKELEQLKKAAPPIDIDTAPKCYECGSLDIDLNLYTNFRKVRACRSCIKKMPEKYSLLVKTECKEDYLLTEPELQDLSLLPRIEKPNPHGYSRMQLFLRFQVEEFAFKKWGSSEGLDMEWERREQNKLKRKEKKYQDALREMRKKTRAEEFTRKLRHGKSLNERHVHDWAAPVKLSNNMIKKRCIECGIEMEEVVI</sequence>
<dbReference type="NCBIfam" id="TIGR00598">
    <property type="entry name" value="rad14"/>
    <property type="match status" value="1"/>
</dbReference>
<dbReference type="RefSeq" id="XP_003871134.1">
    <property type="nucleotide sequence ID" value="XM_003871085.1"/>
</dbReference>
<organism evidence="7 8">
    <name type="scientific">Candida orthopsilosis (strain 90-125)</name>
    <name type="common">Yeast</name>
    <dbReference type="NCBI Taxonomy" id="1136231"/>
    <lineage>
        <taxon>Eukaryota</taxon>
        <taxon>Fungi</taxon>
        <taxon>Dikarya</taxon>
        <taxon>Ascomycota</taxon>
        <taxon>Saccharomycotina</taxon>
        <taxon>Pichiomycetes</taxon>
        <taxon>Debaryomycetaceae</taxon>
        <taxon>Candida/Lodderomyces clade</taxon>
        <taxon>Candida</taxon>
    </lineage>
</organism>
<evidence type="ECO:0000313" key="8">
    <source>
        <dbReference type="Proteomes" id="UP000005018"/>
    </source>
</evidence>
<dbReference type="PANTHER" id="PTHR10142">
    <property type="entry name" value="DNA REPAIR PROTEIN COMPLEMENTING XP-A CELLS"/>
    <property type="match status" value="1"/>
</dbReference>
<evidence type="ECO:0000313" key="7">
    <source>
        <dbReference type="EMBL" id="CCG25009.1"/>
    </source>
</evidence>
<dbReference type="SUPFAM" id="SSF46955">
    <property type="entry name" value="Putative DNA-binding domain"/>
    <property type="match status" value="1"/>
</dbReference>
<evidence type="ECO:0000256" key="4">
    <source>
        <dbReference type="SAM" id="Coils"/>
    </source>
</evidence>
<accession>H8XA32</accession>
<dbReference type="KEGG" id="cot:CORT_0G03320"/>